<comment type="caution">
    <text evidence="2">The sequence shown here is derived from an EMBL/GenBank/DDBJ whole genome shotgun (WGS) entry which is preliminary data.</text>
</comment>
<evidence type="ECO:0000256" key="1">
    <source>
        <dbReference type="SAM" id="MobiDB-lite"/>
    </source>
</evidence>
<name>A0ABR3NJ62_9TELE</name>
<dbReference type="EMBL" id="JAYMGO010000004">
    <property type="protein sequence ID" value="KAL1276826.1"/>
    <property type="molecule type" value="Genomic_DNA"/>
</dbReference>
<evidence type="ECO:0000313" key="3">
    <source>
        <dbReference type="Proteomes" id="UP001558613"/>
    </source>
</evidence>
<gene>
    <name evidence="2" type="ORF">QQF64_036449</name>
</gene>
<sequence>MPLEGAQHTKTSGHHPKNGDRHLTTKNEILRPAPDLNREATAGTEHGENVHLDATGRNPGTNRDLRRIDRRGHGTRKPHQGAQGLTRGNPVKAPKAADCHAQEQPARETDESTHKDPTLIEPKLNQHQNKRPRHVTILKNC</sequence>
<feature type="compositionally biased region" description="Basic and acidic residues" evidence="1">
    <location>
        <begin position="17"/>
        <end position="29"/>
    </location>
</feature>
<feature type="compositionally biased region" description="Basic and acidic residues" evidence="1">
    <location>
        <begin position="95"/>
        <end position="118"/>
    </location>
</feature>
<protein>
    <submittedName>
        <fullName evidence="2">Uncharacterized protein</fullName>
    </submittedName>
</protein>
<reference evidence="2 3" key="1">
    <citation type="submission" date="2023-09" db="EMBL/GenBank/DDBJ databases">
        <authorList>
            <person name="Wang M."/>
        </authorList>
    </citation>
    <scope>NUCLEOTIDE SEQUENCE [LARGE SCALE GENOMIC DNA]</scope>
    <source>
        <strain evidence="2">GT-2023</strain>
        <tissue evidence="2">Liver</tissue>
    </source>
</reference>
<evidence type="ECO:0000313" key="2">
    <source>
        <dbReference type="EMBL" id="KAL1276826.1"/>
    </source>
</evidence>
<keyword evidence="3" id="KW-1185">Reference proteome</keyword>
<feature type="region of interest" description="Disordered" evidence="1">
    <location>
        <begin position="1"/>
        <end position="141"/>
    </location>
</feature>
<feature type="compositionally biased region" description="Basic residues" evidence="1">
    <location>
        <begin position="128"/>
        <end position="141"/>
    </location>
</feature>
<proteinExistence type="predicted"/>
<organism evidence="2 3">
    <name type="scientific">Cirrhinus molitorella</name>
    <name type="common">mud carp</name>
    <dbReference type="NCBI Taxonomy" id="172907"/>
    <lineage>
        <taxon>Eukaryota</taxon>
        <taxon>Metazoa</taxon>
        <taxon>Chordata</taxon>
        <taxon>Craniata</taxon>
        <taxon>Vertebrata</taxon>
        <taxon>Euteleostomi</taxon>
        <taxon>Actinopterygii</taxon>
        <taxon>Neopterygii</taxon>
        <taxon>Teleostei</taxon>
        <taxon>Ostariophysi</taxon>
        <taxon>Cypriniformes</taxon>
        <taxon>Cyprinidae</taxon>
        <taxon>Labeoninae</taxon>
        <taxon>Labeonini</taxon>
        <taxon>Cirrhinus</taxon>
    </lineage>
</organism>
<accession>A0ABR3NJ62</accession>
<dbReference type="Proteomes" id="UP001558613">
    <property type="component" value="Unassembled WGS sequence"/>
</dbReference>
<feature type="compositionally biased region" description="Basic residues" evidence="1">
    <location>
        <begin position="68"/>
        <end position="79"/>
    </location>
</feature>